<dbReference type="Pfam" id="PF00356">
    <property type="entry name" value="LacI"/>
    <property type="match status" value="1"/>
</dbReference>
<dbReference type="CDD" id="cd06267">
    <property type="entry name" value="PBP1_LacI_sugar_binding-like"/>
    <property type="match status" value="1"/>
</dbReference>
<dbReference type="PROSITE" id="PS50932">
    <property type="entry name" value="HTH_LACI_2"/>
    <property type="match status" value="1"/>
</dbReference>
<evidence type="ECO:0000256" key="2">
    <source>
        <dbReference type="ARBA" id="ARBA00023125"/>
    </source>
</evidence>
<evidence type="ECO:0000256" key="3">
    <source>
        <dbReference type="ARBA" id="ARBA00023163"/>
    </source>
</evidence>
<dbReference type="CDD" id="cd01392">
    <property type="entry name" value="HTH_LacI"/>
    <property type="match status" value="1"/>
</dbReference>
<dbReference type="GO" id="GO:0003700">
    <property type="term" value="F:DNA-binding transcription factor activity"/>
    <property type="evidence" value="ECO:0007669"/>
    <property type="project" value="TreeGrafter"/>
</dbReference>
<dbReference type="RefSeq" id="WP_301160629.1">
    <property type="nucleotide sequence ID" value="NZ_JAUHQB010000007.1"/>
</dbReference>
<dbReference type="SUPFAM" id="SSF53822">
    <property type="entry name" value="Periplasmic binding protein-like I"/>
    <property type="match status" value="1"/>
</dbReference>
<evidence type="ECO:0000313" key="6">
    <source>
        <dbReference type="Proteomes" id="UP001172756"/>
    </source>
</evidence>
<sequence>MVTISDVAREAGVSTSTVSYVMSGKRAISADTRDRVQAAIARLGYRPHAGARSLASRSTRVIGLQAPLRTGVDVPVIMQVVAGVVQRARVHGYDILLLSSDEAEGLARASRGSMVDALLIMDVESEDARLATIAELDQPSVLIGLPAGRRSIPCIDFDFEAAGWLAVDRLVGLGHTRLALLGAPEAVMERHTSYADRLIRGFLEACEARGVEGSTHPIPDSAEALAEVDAILTADPGITGILVHNDGALPFIADRIRAHAPGGAAPDCLALTSREGALRAHGLTDTIAVPAEALGESAAEMICAILAGGARPSVQLLPPELAVGEPSRVRIDS</sequence>
<dbReference type="GO" id="GO:0000976">
    <property type="term" value="F:transcription cis-regulatory region binding"/>
    <property type="evidence" value="ECO:0007669"/>
    <property type="project" value="TreeGrafter"/>
</dbReference>
<dbReference type="EMBL" id="JAUHQB010000007">
    <property type="protein sequence ID" value="MDN4483905.1"/>
    <property type="molecule type" value="Genomic_DNA"/>
</dbReference>
<dbReference type="InterPro" id="IPR028082">
    <property type="entry name" value="Peripla_BP_I"/>
</dbReference>
<evidence type="ECO:0000256" key="1">
    <source>
        <dbReference type="ARBA" id="ARBA00023015"/>
    </source>
</evidence>
<keyword evidence="2 5" id="KW-0238">DNA-binding</keyword>
<dbReference type="PANTHER" id="PTHR30146">
    <property type="entry name" value="LACI-RELATED TRANSCRIPTIONAL REPRESSOR"/>
    <property type="match status" value="1"/>
</dbReference>
<protein>
    <submittedName>
        <fullName evidence="5">LacI family DNA-binding transcriptional regulator</fullName>
    </submittedName>
</protein>
<name>A0AB35MJC4_9MICO</name>
<dbReference type="InterPro" id="IPR000843">
    <property type="entry name" value="HTH_LacI"/>
</dbReference>
<proteinExistence type="predicted"/>
<accession>A0AB35MJC4</accession>
<dbReference type="AlphaFoldDB" id="A0AB35MJC4"/>
<dbReference type="PROSITE" id="PS00356">
    <property type="entry name" value="HTH_LACI_1"/>
    <property type="match status" value="1"/>
</dbReference>
<keyword evidence="1" id="KW-0805">Transcription regulation</keyword>
<gene>
    <name evidence="5" type="ORF">QQ002_10185</name>
</gene>
<comment type="caution">
    <text evidence="5">The sequence shown here is derived from an EMBL/GenBank/DDBJ whole genome shotgun (WGS) entry which is preliminary data.</text>
</comment>
<reference evidence="5 6" key="1">
    <citation type="submission" date="2023-06" db="EMBL/GenBank/DDBJ databases">
        <title>SYSU T0a273.</title>
        <authorList>
            <person name="Gao L."/>
            <person name="Fang B.-Z."/>
            <person name="Li W.-J."/>
        </authorList>
    </citation>
    <scope>NUCLEOTIDE SEQUENCE [LARGE SCALE GENOMIC DNA]</scope>
    <source>
        <strain evidence="5 6">SYSU T0a273</strain>
    </source>
</reference>
<dbReference type="Gene3D" id="3.40.50.2300">
    <property type="match status" value="2"/>
</dbReference>
<keyword evidence="3" id="KW-0804">Transcription</keyword>
<dbReference type="SMART" id="SM00354">
    <property type="entry name" value="HTH_LACI"/>
    <property type="match status" value="1"/>
</dbReference>
<organism evidence="5 6">
    <name type="scientific">Demequina lignilytica</name>
    <dbReference type="NCBI Taxonomy" id="3051663"/>
    <lineage>
        <taxon>Bacteria</taxon>
        <taxon>Bacillati</taxon>
        <taxon>Actinomycetota</taxon>
        <taxon>Actinomycetes</taxon>
        <taxon>Micrococcales</taxon>
        <taxon>Demequinaceae</taxon>
        <taxon>Demequina</taxon>
    </lineage>
</organism>
<dbReference type="PANTHER" id="PTHR30146:SF153">
    <property type="entry name" value="LACTOSE OPERON REPRESSOR"/>
    <property type="match status" value="1"/>
</dbReference>
<dbReference type="InterPro" id="IPR010982">
    <property type="entry name" value="Lambda_DNA-bd_dom_sf"/>
</dbReference>
<evidence type="ECO:0000259" key="4">
    <source>
        <dbReference type="PROSITE" id="PS50932"/>
    </source>
</evidence>
<dbReference type="InterPro" id="IPR046335">
    <property type="entry name" value="LacI/GalR-like_sensor"/>
</dbReference>
<dbReference type="Pfam" id="PF13377">
    <property type="entry name" value="Peripla_BP_3"/>
    <property type="match status" value="1"/>
</dbReference>
<dbReference type="Gene3D" id="1.10.260.40">
    <property type="entry name" value="lambda repressor-like DNA-binding domains"/>
    <property type="match status" value="1"/>
</dbReference>
<dbReference type="SUPFAM" id="SSF47413">
    <property type="entry name" value="lambda repressor-like DNA-binding domains"/>
    <property type="match status" value="1"/>
</dbReference>
<dbReference type="Proteomes" id="UP001172756">
    <property type="component" value="Unassembled WGS sequence"/>
</dbReference>
<evidence type="ECO:0000313" key="5">
    <source>
        <dbReference type="EMBL" id="MDN4483905.1"/>
    </source>
</evidence>
<feature type="domain" description="HTH lacI-type" evidence="4">
    <location>
        <begin position="2"/>
        <end position="56"/>
    </location>
</feature>